<dbReference type="EMBL" id="BGPR01090252">
    <property type="protein sequence ID" value="GBM18633.1"/>
    <property type="molecule type" value="Genomic_DNA"/>
</dbReference>
<comment type="caution">
    <text evidence="2">The sequence shown here is derived from an EMBL/GenBank/DDBJ whole genome shotgun (WGS) entry which is preliminary data.</text>
</comment>
<evidence type="ECO:0000313" key="2">
    <source>
        <dbReference type="EMBL" id="GBM18633.1"/>
    </source>
</evidence>
<keyword evidence="3" id="KW-1185">Reference proteome</keyword>
<dbReference type="AlphaFoldDB" id="A0A4Y2DP68"/>
<feature type="region of interest" description="Disordered" evidence="1">
    <location>
        <begin position="81"/>
        <end position="101"/>
    </location>
</feature>
<evidence type="ECO:0000313" key="3">
    <source>
        <dbReference type="Proteomes" id="UP000499080"/>
    </source>
</evidence>
<sequence>MLSGGDVDLSNKDKLTSLLDVARDPSFSSSRWSIQNLVTPRLMSQRSVHDAGYTSLPWQYQSSGNTRAIWDGLRNFEQRSDDEATSEFTVPPQTSHHTSIRPVDSTSESWWTWVMGTTPDGRRLIPSRMI</sequence>
<organism evidence="2 3">
    <name type="scientific">Araneus ventricosus</name>
    <name type="common">Orbweaver spider</name>
    <name type="synonym">Epeira ventricosa</name>
    <dbReference type="NCBI Taxonomy" id="182803"/>
    <lineage>
        <taxon>Eukaryota</taxon>
        <taxon>Metazoa</taxon>
        <taxon>Ecdysozoa</taxon>
        <taxon>Arthropoda</taxon>
        <taxon>Chelicerata</taxon>
        <taxon>Arachnida</taxon>
        <taxon>Araneae</taxon>
        <taxon>Araneomorphae</taxon>
        <taxon>Entelegynae</taxon>
        <taxon>Araneoidea</taxon>
        <taxon>Araneidae</taxon>
        <taxon>Araneus</taxon>
    </lineage>
</organism>
<accession>A0A4Y2DP68</accession>
<feature type="compositionally biased region" description="Polar residues" evidence="1">
    <location>
        <begin position="86"/>
        <end position="97"/>
    </location>
</feature>
<proteinExistence type="predicted"/>
<evidence type="ECO:0000256" key="1">
    <source>
        <dbReference type="SAM" id="MobiDB-lite"/>
    </source>
</evidence>
<reference evidence="2 3" key="1">
    <citation type="journal article" date="2019" name="Sci. Rep.">
        <title>Orb-weaving spider Araneus ventricosus genome elucidates the spidroin gene catalogue.</title>
        <authorList>
            <person name="Kono N."/>
            <person name="Nakamura H."/>
            <person name="Ohtoshi R."/>
            <person name="Moran D.A.P."/>
            <person name="Shinohara A."/>
            <person name="Yoshida Y."/>
            <person name="Fujiwara M."/>
            <person name="Mori M."/>
            <person name="Tomita M."/>
            <person name="Arakawa K."/>
        </authorList>
    </citation>
    <scope>NUCLEOTIDE SEQUENCE [LARGE SCALE GENOMIC DNA]</scope>
</reference>
<protein>
    <submittedName>
        <fullName evidence="2">Uncharacterized protein</fullName>
    </submittedName>
</protein>
<name>A0A4Y2DP68_ARAVE</name>
<gene>
    <name evidence="2" type="ORF">AVEN_91375_1</name>
</gene>
<dbReference type="Proteomes" id="UP000499080">
    <property type="component" value="Unassembled WGS sequence"/>
</dbReference>